<reference evidence="3 4" key="1">
    <citation type="submission" date="2020-07" db="EMBL/GenBank/DDBJ databases">
        <title>Organ Donor 1.</title>
        <authorList>
            <person name="Marsh A.J."/>
            <person name="Azcarate-Peril M.A."/>
        </authorList>
    </citation>
    <scope>NUCLEOTIDE SEQUENCE [LARGE SCALE GENOMIC DNA]</scope>
    <source>
        <strain evidence="3 4">AMC0717</strain>
    </source>
</reference>
<evidence type="ECO:0000259" key="2">
    <source>
        <dbReference type="PROSITE" id="PS50056"/>
    </source>
</evidence>
<dbReference type="PANTHER" id="PTHR31126:SF1">
    <property type="entry name" value="TYROSINE SPECIFIC PROTEIN PHOSPHATASES DOMAIN-CONTAINING PROTEIN"/>
    <property type="match status" value="1"/>
</dbReference>
<sequence length="247" mass="27419">MLDYKEYQIELDGCHNFRDLGGFPGRDGATCYEVAYRADALGELSERDVTCMKDLGISTVIDLRTPEERSAVPDVIASDGDFDYITLSLMNQSAADLENITQLPTLTELYIDLLENQSAGFKKIGQIILNAPGGVVFHCTAGKDRTGVTAALLLELAGVDRRLIVDSYAKSAELMREKFRRMQPPGLPKSEAMDLVAARLLGSEPEYMEKTLDYLERYFKSARQYFLEAGLSAGEAEDLKKRLVRGV</sequence>
<dbReference type="GO" id="GO:0004721">
    <property type="term" value="F:phosphoprotein phosphatase activity"/>
    <property type="evidence" value="ECO:0007669"/>
    <property type="project" value="InterPro"/>
</dbReference>
<dbReference type="InterPro" id="IPR000387">
    <property type="entry name" value="Tyr_Pase_dom"/>
</dbReference>
<dbReference type="InterPro" id="IPR016130">
    <property type="entry name" value="Tyr_Pase_AS"/>
</dbReference>
<dbReference type="Pfam" id="PF13350">
    <property type="entry name" value="Y_phosphatase3"/>
    <property type="match status" value="1"/>
</dbReference>
<organism evidence="3 4">
    <name type="scientific">Eubacterium callanderi</name>
    <dbReference type="NCBI Taxonomy" id="53442"/>
    <lineage>
        <taxon>Bacteria</taxon>
        <taxon>Bacillati</taxon>
        <taxon>Bacillota</taxon>
        <taxon>Clostridia</taxon>
        <taxon>Eubacteriales</taxon>
        <taxon>Eubacteriaceae</taxon>
        <taxon>Eubacterium</taxon>
    </lineage>
</organism>
<dbReference type="Proteomes" id="UP000586254">
    <property type="component" value="Unassembled WGS sequence"/>
</dbReference>
<dbReference type="PANTHER" id="PTHR31126">
    <property type="entry name" value="TYROSINE-PROTEIN PHOSPHATASE"/>
    <property type="match status" value="1"/>
</dbReference>
<proteinExistence type="inferred from homology"/>
<evidence type="ECO:0000256" key="1">
    <source>
        <dbReference type="ARBA" id="ARBA00009580"/>
    </source>
</evidence>
<dbReference type="PROSITE" id="PS50056">
    <property type="entry name" value="TYR_PHOSPHATASE_2"/>
    <property type="match status" value="1"/>
</dbReference>
<evidence type="ECO:0000313" key="4">
    <source>
        <dbReference type="Proteomes" id="UP000586254"/>
    </source>
</evidence>
<feature type="domain" description="Tyrosine specific protein phosphatases" evidence="2">
    <location>
        <begin position="108"/>
        <end position="154"/>
    </location>
</feature>
<dbReference type="EMBL" id="JACCKS010000009">
    <property type="protein sequence ID" value="NZA38289.1"/>
    <property type="molecule type" value="Genomic_DNA"/>
</dbReference>
<evidence type="ECO:0000313" key="3">
    <source>
        <dbReference type="EMBL" id="NZA38289.1"/>
    </source>
</evidence>
<dbReference type="InterPro" id="IPR026893">
    <property type="entry name" value="Tyr/Ser_Pase_IphP-type"/>
</dbReference>
<dbReference type="RefSeq" id="WP_090411745.1">
    <property type="nucleotide sequence ID" value="NZ_CAJKZB010000002.1"/>
</dbReference>
<dbReference type="SUPFAM" id="SSF52799">
    <property type="entry name" value="(Phosphotyrosine protein) phosphatases II"/>
    <property type="match status" value="1"/>
</dbReference>
<gene>
    <name evidence="3" type="ORF">H0N91_09105</name>
</gene>
<comment type="similarity">
    <text evidence="1">Belongs to the protein-tyrosine phosphatase family.</text>
</comment>
<dbReference type="PROSITE" id="PS00383">
    <property type="entry name" value="TYR_PHOSPHATASE_1"/>
    <property type="match status" value="1"/>
</dbReference>
<accession>A0A1I5I712</accession>
<comment type="caution">
    <text evidence="3">The sequence shown here is derived from an EMBL/GenBank/DDBJ whole genome shotgun (WGS) entry which is preliminary data.</text>
</comment>
<dbReference type="Gene3D" id="3.90.190.10">
    <property type="entry name" value="Protein tyrosine phosphatase superfamily"/>
    <property type="match status" value="1"/>
</dbReference>
<name>A0A1I5I712_9FIRM</name>
<dbReference type="AlphaFoldDB" id="A0A1I5I712"/>
<protein>
    <submittedName>
        <fullName evidence="3">Tyrosine-protein phosphatase</fullName>
    </submittedName>
</protein>
<dbReference type="InterPro" id="IPR029021">
    <property type="entry name" value="Prot-tyrosine_phosphatase-like"/>
</dbReference>